<dbReference type="KEGG" id="pchm:VFPPC_06852"/>
<dbReference type="RefSeq" id="XP_018138635.1">
    <property type="nucleotide sequence ID" value="XM_018285820.1"/>
</dbReference>
<dbReference type="Proteomes" id="UP000078397">
    <property type="component" value="Unassembled WGS sequence"/>
</dbReference>
<dbReference type="InterPro" id="IPR027417">
    <property type="entry name" value="P-loop_NTPase"/>
</dbReference>
<protein>
    <submittedName>
        <fullName evidence="1">Sulfotransferase family domain-containing protein</fullName>
    </submittedName>
</protein>
<gene>
    <name evidence="1" type="ORF">VFPPC_06852</name>
</gene>
<evidence type="ECO:0000313" key="2">
    <source>
        <dbReference type="Proteomes" id="UP000078397"/>
    </source>
</evidence>
<name>A0A179F5P6_METCM</name>
<dbReference type="GO" id="GO:0016740">
    <property type="term" value="F:transferase activity"/>
    <property type="evidence" value="ECO:0007669"/>
    <property type="project" value="UniProtKB-KW"/>
</dbReference>
<reference evidence="1 2" key="1">
    <citation type="journal article" date="2016" name="PLoS Pathog.">
        <title>Biosynthesis of antibiotic leucinostatins in bio-control fungus Purpureocillium lilacinum and their inhibition on phytophthora revealed by genome mining.</title>
        <authorList>
            <person name="Wang G."/>
            <person name="Liu Z."/>
            <person name="Lin R."/>
            <person name="Li E."/>
            <person name="Mao Z."/>
            <person name="Ling J."/>
            <person name="Yang Y."/>
            <person name="Yin W.B."/>
            <person name="Xie B."/>
        </authorList>
    </citation>
    <scope>NUCLEOTIDE SEQUENCE [LARGE SCALE GENOMIC DNA]</scope>
    <source>
        <strain evidence="1">170</strain>
    </source>
</reference>
<dbReference type="STRING" id="1380566.A0A179F5P6"/>
<dbReference type="AlphaFoldDB" id="A0A179F5P6"/>
<keyword evidence="2" id="KW-1185">Reference proteome</keyword>
<dbReference type="PANTHER" id="PTHR48312:SF1">
    <property type="entry name" value="SULFOTRANSFERASE"/>
    <property type="match status" value="1"/>
</dbReference>
<comment type="caution">
    <text evidence="1">The sequence shown here is derived from an EMBL/GenBank/DDBJ whole genome shotgun (WGS) entry which is preliminary data.</text>
</comment>
<organism evidence="1 2">
    <name type="scientific">Pochonia chlamydosporia 170</name>
    <dbReference type="NCBI Taxonomy" id="1380566"/>
    <lineage>
        <taxon>Eukaryota</taxon>
        <taxon>Fungi</taxon>
        <taxon>Dikarya</taxon>
        <taxon>Ascomycota</taxon>
        <taxon>Pezizomycotina</taxon>
        <taxon>Sordariomycetes</taxon>
        <taxon>Hypocreomycetidae</taxon>
        <taxon>Hypocreales</taxon>
        <taxon>Clavicipitaceae</taxon>
        <taxon>Pochonia</taxon>
    </lineage>
</organism>
<dbReference type="Gene3D" id="3.40.50.300">
    <property type="entry name" value="P-loop containing nucleotide triphosphate hydrolases"/>
    <property type="match status" value="1"/>
</dbReference>
<dbReference type="PANTHER" id="PTHR48312">
    <property type="match status" value="1"/>
</dbReference>
<dbReference type="EMBL" id="LSBJ02000008">
    <property type="protein sequence ID" value="OAQ60757.1"/>
    <property type="molecule type" value="Genomic_DNA"/>
</dbReference>
<accession>A0A179F5P6</accession>
<dbReference type="GeneID" id="28849814"/>
<proteinExistence type="predicted"/>
<dbReference type="SUPFAM" id="SSF52540">
    <property type="entry name" value="P-loop containing nucleoside triphosphate hydrolases"/>
    <property type="match status" value="1"/>
</dbReference>
<evidence type="ECO:0000313" key="1">
    <source>
        <dbReference type="EMBL" id="OAQ60757.1"/>
    </source>
</evidence>
<dbReference type="OrthoDB" id="3650366at2759"/>
<sequence length="346" mass="39992">MLLPEDTISQQNAEIEQQSRRRHVFLFTHPRTASNLLCRLLSDQPNWMQAEYHFRNAFTFARKSFNWGPVIDIDEEQRVTFANLLQDGYNELQQFRDATRLQGKHCFVKSHLLHIWEPSILSQSIWGGESGPSFPALSPRRAGSMAKRTNPTIFTDDFLSAWLPVFLIRHPALVFESWYRAESSAGPVDIFDKSLAFFTTFTYIRQLYEWFEANACNEANEAGESENDAQDQPYIGPIVIDADDIMEKRSINRLCEICGMDAQSIRYTWEKTTPADAKLASRRRLSYMGGFWSSTSIDKSKSSRGLDLSEKRSQWKEEFGDGVANRLYDLVQNAMADYTYLRDRKI</sequence>